<dbReference type="eggNOG" id="ENOG502S1ZS">
    <property type="taxonomic scope" value="Eukaryota"/>
</dbReference>
<dbReference type="InterPro" id="IPR038425">
    <property type="entry name" value="GAT_sf"/>
</dbReference>
<dbReference type="OrthoDB" id="5393057at2759"/>
<feature type="compositionally biased region" description="Polar residues" evidence="3">
    <location>
        <begin position="424"/>
        <end position="435"/>
    </location>
</feature>
<dbReference type="EMBL" id="BN001308">
    <property type="protein sequence ID" value="CBF88804.1"/>
    <property type="molecule type" value="Genomic_DNA"/>
</dbReference>
<name>C8VQV4_EMENI</name>
<dbReference type="InterPro" id="IPR008942">
    <property type="entry name" value="ENTH_VHS"/>
</dbReference>
<dbReference type="VEuPathDB" id="FungiDB:AN0777"/>
<dbReference type="PANTHER" id="PTHR45898">
    <property type="entry name" value="TOM1-LIKE PROTEIN"/>
    <property type="match status" value="1"/>
</dbReference>
<keyword evidence="2" id="KW-0472">Membrane</keyword>
<dbReference type="GO" id="GO:0043130">
    <property type="term" value="F:ubiquitin binding"/>
    <property type="evidence" value="ECO:0007669"/>
    <property type="project" value="InterPro"/>
</dbReference>
<organism evidence="5 6">
    <name type="scientific">Emericella nidulans (strain FGSC A4 / ATCC 38163 / CBS 112.46 / NRRL 194 / M139)</name>
    <name type="common">Aspergillus nidulans</name>
    <dbReference type="NCBI Taxonomy" id="227321"/>
    <lineage>
        <taxon>Eukaryota</taxon>
        <taxon>Fungi</taxon>
        <taxon>Dikarya</taxon>
        <taxon>Ascomycota</taxon>
        <taxon>Pezizomycotina</taxon>
        <taxon>Eurotiomycetes</taxon>
        <taxon>Eurotiomycetidae</taxon>
        <taxon>Eurotiales</taxon>
        <taxon>Aspergillaceae</taxon>
        <taxon>Aspergillus</taxon>
        <taxon>Aspergillus subgen. Nidulantes</taxon>
    </lineage>
</organism>
<dbReference type="InterPro" id="IPR044836">
    <property type="entry name" value="TOL_plant"/>
</dbReference>
<dbReference type="InParanoid" id="C8VQV4"/>
<feature type="domain" description="GAT" evidence="4">
    <location>
        <begin position="205"/>
        <end position="294"/>
    </location>
</feature>
<dbReference type="GO" id="GO:0035091">
    <property type="term" value="F:phosphatidylinositol binding"/>
    <property type="evidence" value="ECO:0007669"/>
    <property type="project" value="InterPro"/>
</dbReference>
<keyword evidence="6" id="KW-1185">Reference proteome</keyword>
<dbReference type="KEGG" id="ani:ANIA_00777"/>
<reference evidence="6" key="2">
    <citation type="journal article" date="2009" name="Fungal Genet. Biol.">
        <title>The 2008 update of the Aspergillus nidulans genome annotation: a community effort.</title>
        <authorList>
            <person name="Wortman J.R."/>
            <person name="Gilsenan J.M."/>
            <person name="Joardar V."/>
            <person name="Deegan J."/>
            <person name="Clutterbuck J."/>
            <person name="Andersen M.R."/>
            <person name="Archer D."/>
            <person name="Bencina M."/>
            <person name="Braus G."/>
            <person name="Coutinho P."/>
            <person name="von Dohren H."/>
            <person name="Doonan J."/>
            <person name="Driessen A.J."/>
            <person name="Durek P."/>
            <person name="Espeso E."/>
            <person name="Fekete E."/>
            <person name="Flipphi M."/>
            <person name="Estrada C.G."/>
            <person name="Geysens S."/>
            <person name="Goldman G."/>
            <person name="de Groot P.W."/>
            <person name="Hansen K."/>
            <person name="Harris S.D."/>
            <person name="Heinekamp T."/>
            <person name="Helmstaedt K."/>
            <person name="Henrissat B."/>
            <person name="Hofmann G."/>
            <person name="Homan T."/>
            <person name="Horio T."/>
            <person name="Horiuchi H."/>
            <person name="James S."/>
            <person name="Jones M."/>
            <person name="Karaffa L."/>
            <person name="Karanyi Z."/>
            <person name="Kato M."/>
            <person name="Keller N."/>
            <person name="Kelly D.E."/>
            <person name="Kiel J.A."/>
            <person name="Kim J.M."/>
            <person name="van der Klei I.J."/>
            <person name="Klis F.M."/>
            <person name="Kovalchuk A."/>
            <person name="Krasevec N."/>
            <person name="Kubicek C.P."/>
            <person name="Liu B."/>
            <person name="Maccabe A."/>
            <person name="Meyer V."/>
            <person name="Mirabito P."/>
            <person name="Miskei M."/>
            <person name="Mos M."/>
            <person name="Mullins J."/>
            <person name="Nelson D.R."/>
            <person name="Nielsen J."/>
            <person name="Oakley B.R."/>
            <person name="Osmani S.A."/>
            <person name="Pakula T."/>
            <person name="Paszewski A."/>
            <person name="Paulsen I."/>
            <person name="Pilsyk S."/>
            <person name="Pocsi I."/>
            <person name="Punt P.J."/>
            <person name="Ram A.F."/>
            <person name="Ren Q."/>
            <person name="Robellet X."/>
            <person name="Robson G."/>
            <person name="Seiboth B."/>
            <person name="van Solingen P."/>
            <person name="Specht T."/>
            <person name="Sun J."/>
            <person name="Taheri-Talesh N."/>
            <person name="Takeshita N."/>
            <person name="Ussery D."/>
            <person name="vanKuyk P.A."/>
            <person name="Visser H."/>
            <person name="van de Vondervoort P.J."/>
            <person name="de Vries R.P."/>
            <person name="Walton J."/>
            <person name="Xiang X."/>
            <person name="Xiong Y."/>
            <person name="Zeng A.P."/>
            <person name="Brandt B.W."/>
            <person name="Cornell M.J."/>
            <person name="van den Hondel C.A."/>
            <person name="Visser J."/>
            <person name="Oliver S.G."/>
            <person name="Turner G."/>
        </authorList>
    </citation>
    <scope>GENOME REANNOTATION</scope>
    <source>
        <strain evidence="6">FGSC A4 / ATCC 38163 / CBS 112.46 / NRRL 194 / M139</strain>
    </source>
</reference>
<comment type="subcellular location">
    <subcellularLocation>
        <location evidence="1">Membrane</location>
        <topology evidence="1">Peripheral membrane protein</topology>
    </subcellularLocation>
</comment>
<evidence type="ECO:0000259" key="4">
    <source>
        <dbReference type="PROSITE" id="PS50909"/>
    </source>
</evidence>
<dbReference type="HOGENOM" id="CLU_031989_0_0_1"/>
<feature type="region of interest" description="Disordered" evidence="3">
    <location>
        <begin position="412"/>
        <end position="435"/>
    </location>
</feature>
<feature type="region of interest" description="Disordered" evidence="3">
    <location>
        <begin position="1"/>
        <end position="28"/>
    </location>
</feature>
<feature type="compositionally biased region" description="Basic and acidic residues" evidence="3">
    <location>
        <begin position="412"/>
        <end position="423"/>
    </location>
</feature>
<dbReference type="GeneID" id="2876553"/>
<dbReference type="GO" id="GO:0016020">
    <property type="term" value="C:membrane"/>
    <property type="evidence" value="ECO:0007669"/>
    <property type="project" value="UniProtKB-SubCell"/>
</dbReference>
<gene>
    <name evidence="5" type="ORF">ANIA_00777</name>
</gene>
<dbReference type="RefSeq" id="XP_050469136.1">
    <property type="nucleotide sequence ID" value="XM_050613309.1"/>
</dbReference>
<feature type="compositionally biased region" description="Polar residues" evidence="3">
    <location>
        <begin position="361"/>
        <end position="379"/>
    </location>
</feature>
<evidence type="ECO:0000313" key="6">
    <source>
        <dbReference type="Proteomes" id="UP000000560"/>
    </source>
</evidence>
<protein>
    <recommendedName>
        <fullName evidence="4">GAT domain-containing protein</fullName>
    </recommendedName>
</protein>
<dbReference type="CDD" id="cd21383">
    <property type="entry name" value="GAT_GGA_Tom1-like"/>
    <property type="match status" value="1"/>
</dbReference>
<sequence>MKRLLSNINKRPSTSRLRGGTEYPQDSPESVVLREVTAFCEKGQGPNQPQGDEFVHLPSIVESAESSPNAAREAAHLLRKLLSSPNSTAANIQYNALMLVRILIDNPGHTFSRNLDASFVTAIKDLLRSEKDVGVQRFLRETLDALEFQRGWDEDLKPLVEMWKKEKAKMSKTYTPKSRSNSWRATMSRQNSDIQVRPERVDTLPPPDELVSRISEAKTTAKLLIQFVQSTPPSEMLTNDLIQEFSARSRRAQRAISNYIHATNPAPDEDTLLTLIETNDELSVALSKHQRAMLQARKALGQQTPPAETATATQSPEHSDQSITGTSASRPVPPPPVPLRSQSPPLGEPVSPISPEATAHRSATTRTEQSDISVLSGTGPTARFEYRSEDYQVQNPFADNYSIPSTIPTHTYDEREIERDRWNKTQQPGQQHQHY</sequence>
<proteinExistence type="predicted"/>
<feature type="compositionally biased region" description="Polar residues" evidence="3">
    <location>
        <begin position="1"/>
        <end position="16"/>
    </location>
</feature>
<dbReference type="Proteomes" id="UP000000560">
    <property type="component" value="Chromosome VIII"/>
</dbReference>
<evidence type="ECO:0000256" key="2">
    <source>
        <dbReference type="ARBA" id="ARBA00023136"/>
    </source>
</evidence>
<dbReference type="PANTHER" id="PTHR45898:SF4">
    <property type="entry name" value="TARGET OF MYB PROTEIN 1"/>
    <property type="match status" value="1"/>
</dbReference>
<dbReference type="InterPro" id="IPR004152">
    <property type="entry name" value="GAT_dom"/>
</dbReference>
<dbReference type="STRING" id="227321.C8VQV4"/>
<evidence type="ECO:0000256" key="3">
    <source>
        <dbReference type="SAM" id="MobiDB-lite"/>
    </source>
</evidence>
<dbReference type="Pfam" id="PF03127">
    <property type="entry name" value="GAT"/>
    <property type="match status" value="1"/>
</dbReference>
<dbReference type="SUPFAM" id="SSF48464">
    <property type="entry name" value="ENTH/VHS domain"/>
    <property type="match status" value="1"/>
</dbReference>
<evidence type="ECO:0000313" key="5">
    <source>
        <dbReference type="EMBL" id="CBF88804.1"/>
    </source>
</evidence>
<dbReference type="GO" id="GO:0005737">
    <property type="term" value="C:cytoplasm"/>
    <property type="evidence" value="ECO:0007669"/>
    <property type="project" value="UniProtKB-ARBA"/>
</dbReference>
<feature type="region of interest" description="Disordered" evidence="3">
    <location>
        <begin position="171"/>
        <end position="192"/>
    </location>
</feature>
<feature type="region of interest" description="Disordered" evidence="3">
    <location>
        <begin position="298"/>
        <end position="379"/>
    </location>
</feature>
<dbReference type="Gene3D" id="1.25.40.90">
    <property type="match status" value="1"/>
</dbReference>
<dbReference type="PROSITE" id="PS50909">
    <property type="entry name" value="GAT"/>
    <property type="match status" value="1"/>
</dbReference>
<evidence type="ECO:0000256" key="1">
    <source>
        <dbReference type="ARBA" id="ARBA00004170"/>
    </source>
</evidence>
<dbReference type="AlphaFoldDB" id="C8VQV4"/>
<dbReference type="GO" id="GO:0043328">
    <property type="term" value="P:protein transport to vacuole involved in ubiquitin-dependent protein catabolic process via the multivesicular body sorting pathway"/>
    <property type="evidence" value="ECO:0007669"/>
    <property type="project" value="InterPro"/>
</dbReference>
<dbReference type="SUPFAM" id="SSF89009">
    <property type="entry name" value="GAT-like domain"/>
    <property type="match status" value="1"/>
</dbReference>
<feature type="compositionally biased region" description="Low complexity" evidence="3">
    <location>
        <begin position="302"/>
        <end position="316"/>
    </location>
</feature>
<reference evidence="6" key="1">
    <citation type="journal article" date="2005" name="Nature">
        <title>Sequencing of Aspergillus nidulans and comparative analysis with A. fumigatus and A. oryzae.</title>
        <authorList>
            <person name="Galagan J.E."/>
            <person name="Calvo S.E."/>
            <person name="Cuomo C."/>
            <person name="Ma L.J."/>
            <person name="Wortman J.R."/>
            <person name="Batzoglou S."/>
            <person name="Lee S.I."/>
            <person name="Basturkmen M."/>
            <person name="Spevak C.C."/>
            <person name="Clutterbuck J."/>
            <person name="Kapitonov V."/>
            <person name="Jurka J."/>
            <person name="Scazzocchio C."/>
            <person name="Farman M."/>
            <person name="Butler J."/>
            <person name="Purcell S."/>
            <person name="Harris S."/>
            <person name="Braus G.H."/>
            <person name="Draht O."/>
            <person name="Busch S."/>
            <person name="D'Enfert C."/>
            <person name="Bouchier C."/>
            <person name="Goldman G.H."/>
            <person name="Bell-Pedersen D."/>
            <person name="Griffiths-Jones S."/>
            <person name="Doonan J.H."/>
            <person name="Yu J."/>
            <person name="Vienken K."/>
            <person name="Pain A."/>
            <person name="Freitag M."/>
            <person name="Selker E.U."/>
            <person name="Archer D.B."/>
            <person name="Penalva M.A."/>
            <person name="Oakley B.R."/>
            <person name="Momany M."/>
            <person name="Tanaka T."/>
            <person name="Kumagai T."/>
            <person name="Asai K."/>
            <person name="Machida M."/>
            <person name="Nierman W.C."/>
            <person name="Denning D.W."/>
            <person name="Caddick M."/>
            <person name="Hynes M."/>
            <person name="Paoletti M."/>
            <person name="Fischer R."/>
            <person name="Miller B."/>
            <person name="Dyer P."/>
            <person name="Sachs M.S."/>
            <person name="Osmani S.A."/>
            <person name="Birren B.W."/>
        </authorList>
    </citation>
    <scope>NUCLEOTIDE SEQUENCE [LARGE SCALE GENOMIC DNA]</scope>
    <source>
        <strain evidence="6">FGSC A4 / ATCC 38163 / CBS 112.46 / NRRL 194 / M139</strain>
    </source>
</reference>
<accession>C8VQV4</accession>
<dbReference type="OMA" id="MMTLIET"/>
<feature type="compositionally biased region" description="Polar residues" evidence="3">
    <location>
        <begin position="172"/>
        <end position="192"/>
    </location>
</feature>
<dbReference type="Gene3D" id="1.20.58.160">
    <property type="match status" value="1"/>
</dbReference>